<evidence type="ECO:0000256" key="1">
    <source>
        <dbReference type="SAM" id="Phobius"/>
    </source>
</evidence>
<dbReference type="RefSeq" id="WP_136865223.1">
    <property type="nucleotide sequence ID" value="NZ_SWCJ01000025.1"/>
</dbReference>
<keyword evidence="1" id="KW-0472">Membrane</keyword>
<keyword evidence="3" id="KW-1185">Reference proteome</keyword>
<evidence type="ECO:0000313" key="3">
    <source>
        <dbReference type="Proteomes" id="UP000305675"/>
    </source>
</evidence>
<dbReference type="EMBL" id="SWCJ01000025">
    <property type="protein sequence ID" value="TKB49650.1"/>
    <property type="molecule type" value="Genomic_DNA"/>
</dbReference>
<gene>
    <name evidence="2" type="ORF">FCL42_20100</name>
</gene>
<sequence length="113" mass="12913">MWWRVVLAFLAYIVLGAHFLRDGNLLAAAGTALLPILLLLKERRLTQALQLGLVLGALIIWIPTTWEIAQQRLAQEQPYLRMIAIMSTMICFNLLVAWLIRPMKTCQFAHKTL</sequence>
<keyword evidence="1" id="KW-0812">Transmembrane</keyword>
<comment type="caution">
    <text evidence="2">The sequence shown here is derived from an EMBL/GenBank/DDBJ whole genome shotgun (WGS) entry which is preliminary data.</text>
</comment>
<dbReference type="AlphaFoldDB" id="A0A4U1BEY5"/>
<reference evidence="2 3" key="1">
    <citation type="submission" date="2019-04" db="EMBL/GenBank/DDBJ databases">
        <authorList>
            <person name="Hwang J.C."/>
        </authorList>
    </citation>
    <scope>NUCLEOTIDE SEQUENCE [LARGE SCALE GENOMIC DNA]</scope>
    <source>
        <strain evidence="2 3">IMCC35002</strain>
    </source>
</reference>
<evidence type="ECO:0000313" key="2">
    <source>
        <dbReference type="EMBL" id="TKB49650.1"/>
    </source>
</evidence>
<feature type="transmembrane region" description="Helical" evidence="1">
    <location>
        <begin position="48"/>
        <end position="66"/>
    </location>
</feature>
<organism evidence="2 3">
    <name type="scientific">Ferrimonas aestuarii</name>
    <dbReference type="NCBI Taxonomy" id="2569539"/>
    <lineage>
        <taxon>Bacteria</taxon>
        <taxon>Pseudomonadati</taxon>
        <taxon>Pseudomonadota</taxon>
        <taxon>Gammaproteobacteria</taxon>
        <taxon>Alteromonadales</taxon>
        <taxon>Ferrimonadaceae</taxon>
        <taxon>Ferrimonas</taxon>
    </lineage>
</organism>
<protein>
    <submittedName>
        <fullName evidence="2">Uncharacterized protein</fullName>
    </submittedName>
</protein>
<dbReference type="Proteomes" id="UP000305675">
    <property type="component" value="Unassembled WGS sequence"/>
</dbReference>
<feature type="transmembrane region" description="Helical" evidence="1">
    <location>
        <begin position="26"/>
        <end position="41"/>
    </location>
</feature>
<keyword evidence="1" id="KW-1133">Transmembrane helix</keyword>
<name>A0A4U1BEY5_9GAMM</name>
<proteinExistence type="predicted"/>
<dbReference type="OrthoDB" id="6269932at2"/>
<feature type="transmembrane region" description="Helical" evidence="1">
    <location>
        <begin position="78"/>
        <end position="100"/>
    </location>
</feature>
<accession>A0A4U1BEY5</accession>